<evidence type="ECO:0000313" key="2">
    <source>
        <dbReference type="EMBL" id="GBP42191.1"/>
    </source>
</evidence>
<dbReference type="STRING" id="151549.A0A4C1VTZ5"/>
<dbReference type="Proteomes" id="UP000299102">
    <property type="component" value="Unassembled WGS sequence"/>
</dbReference>
<accession>A0A4C1VTZ5</accession>
<evidence type="ECO:0000313" key="3">
    <source>
        <dbReference type="Proteomes" id="UP000299102"/>
    </source>
</evidence>
<protein>
    <submittedName>
        <fullName evidence="2">UDP-glucuronosyltransferase 1-8</fullName>
    </submittedName>
</protein>
<name>A0A4C1VTZ5_EUMVA</name>
<dbReference type="AlphaFoldDB" id="A0A4C1VTZ5"/>
<keyword evidence="1 2" id="KW-0808">Transferase</keyword>
<reference evidence="2 3" key="1">
    <citation type="journal article" date="2019" name="Commun. Biol.">
        <title>The bagworm genome reveals a unique fibroin gene that provides high tensile strength.</title>
        <authorList>
            <person name="Kono N."/>
            <person name="Nakamura H."/>
            <person name="Ohtoshi R."/>
            <person name="Tomita M."/>
            <person name="Numata K."/>
            <person name="Arakawa K."/>
        </authorList>
    </citation>
    <scope>NUCLEOTIDE SEQUENCE [LARGE SCALE GENOMIC DNA]</scope>
</reference>
<comment type="caution">
    <text evidence="2">The sequence shown here is derived from an EMBL/GenBank/DDBJ whole genome shotgun (WGS) entry which is preliminary data.</text>
</comment>
<organism evidence="2 3">
    <name type="scientific">Eumeta variegata</name>
    <name type="common">Bagworm moth</name>
    <name type="synonym">Eumeta japonica</name>
    <dbReference type="NCBI Taxonomy" id="151549"/>
    <lineage>
        <taxon>Eukaryota</taxon>
        <taxon>Metazoa</taxon>
        <taxon>Ecdysozoa</taxon>
        <taxon>Arthropoda</taxon>
        <taxon>Hexapoda</taxon>
        <taxon>Insecta</taxon>
        <taxon>Pterygota</taxon>
        <taxon>Neoptera</taxon>
        <taxon>Endopterygota</taxon>
        <taxon>Lepidoptera</taxon>
        <taxon>Glossata</taxon>
        <taxon>Ditrysia</taxon>
        <taxon>Tineoidea</taxon>
        <taxon>Psychidae</taxon>
        <taxon>Oiketicinae</taxon>
        <taxon>Eumeta</taxon>
    </lineage>
</organism>
<dbReference type="GO" id="GO:0008194">
    <property type="term" value="F:UDP-glycosyltransferase activity"/>
    <property type="evidence" value="ECO:0007669"/>
    <property type="project" value="InterPro"/>
</dbReference>
<sequence length="154" mass="17984">MCVYFYSYRERVKYLSLVYHDRPVHPAKELVHWVEHAVKTRGAPHLRSRALTTPWYQKIKLVLLKITFSLRPSIETIIERQKRSPIDDTLERHFSPSGRYIKRKTSWPFCRLEGISAVLAYLKAINKEDLYDTYASAGDLADCVDAQSAIERVN</sequence>
<keyword evidence="3" id="KW-1185">Reference proteome</keyword>
<evidence type="ECO:0000256" key="1">
    <source>
        <dbReference type="ARBA" id="ARBA00022679"/>
    </source>
</evidence>
<gene>
    <name evidence="2" type="primary">Ugt1a8</name>
    <name evidence="2" type="ORF">EVAR_25817_1</name>
</gene>
<dbReference type="InterPro" id="IPR002213">
    <property type="entry name" value="UDP_glucos_trans"/>
</dbReference>
<dbReference type="OrthoDB" id="5835829at2759"/>
<proteinExistence type="predicted"/>
<dbReference type="Pfam" id="PF00201">
    <property type="entry name" value="UDPGT"/>
    <property type="match status" value="1"/>
</dbReference>
<dbReference type="EMBL" id="BGZK01000413">
    <property type="protein sequence ID" value="GBP42191.1"/>
    <property type="molecule type" value="Genomic_DNA"/>
</dbReference>